<keyword evidence="1" id="KW-0677">Repeat</keyword>
<feature type="region of interest" description="Disordered" evidence="3">
    <location>
        <begin position="425"/>
        <end position="548"/>
    </location>
</feature>
<sequence length="548" mass="58602">MPPFHANISKNDTIPSVHGGILWEDSVNKRLFLYGGEYHQKSPQSFDLYSYDILYDEWVSFNPSAESVQAASYGAGVSVSSRGEAYYYGGWLSAYSIKGWTGSPRASNGLIKYDIDSNRLTNTSGPDDVGRAGGAMFFIPIGDGGMLVYFGGGQDLSGNGTLTPQPLDEIFLYDVANTRWYTQKTSGDTPANRRRFCGGATWAKDRSSYNIYIFGGGGFAPDTTGYDDIYILTIPSFQWIRGPYPGYRNGTGTYPKSMMSCNVIDNAQMLIIGGSYANATENLCDGPTIQGAHNMNLGKQNEENAIWARYQPDLTTYVVPIDIRTAIGGSGAGGATKTTPVSGFDDPDLAVLMTRTARSGTRTATRTTSTSTKKPPRQSDTNNSSSSLSAGAIAGIAVGCSVAFFLALTGCGLLVYRRRKYYSQSHGVAAPPPRNEMTMPGSAAPTSPGLPQGGWGFNQSSSPAGTAPSYGGQQDAWRTATPSELTSGHVQPEQLDISQRISPPKDDPRGFGNTPAELAGGEVVYSEYQDGQSPMSGNSHQNGFISQH</sequence>
<accession>A0A9W8V7U6</accession>
<keyword evidence="2" id="KW-0408">Iron</keyword>
<name>A0A9W8V7U6_9HYPO</name>
<feature type="compositionally biased region" description="Polar residues" evidence="3">
    <location>
        <begin position="480"/>
        <end position="489"/>
    </location>
</feature>
<feature type="transmembrane region" description="Helical" evidence="4">
    <location>
        <begin position="392"/>
        <end position="416"/>
    </location>
</feature>
<evidence type="ECO:0008006" key="7">
    <source>
        <dbReference type="Google" id="ProtNLM"/>
    </source>
</evidence>
<keyword evidence="4" id="KW-0812">Transmembrane</keyword>
<feature type="region of interest" description="Disordered" evidence="3">
    <location>
        <begin position="355"/>
        <end position="387"/>
    </location>
</feature>
<dbReference type="Proteomes" id="UP001152049">
    <property type="component" value="Unassembled WGS sequence"/>
</dbReference>
<evidence type="ECO:0000256" key="2">
    <source>
        <dbReference type="ARBA" id="ARBA00023004"/>
    </source>
</evidence>
<dbReference type="SUPFAM" id="SSF50965">
    <property type="entry name" value="Galactose oxidase, central domain"/>
    <property type="match status" value="1"/>
</dbReference>
<dbReference type="PANTHER" id="PTHR47435:SF4">
    <property type="entry name" value="KELCH REPEAT PROTEIN (AFU_ORTHOLOGUE AFUA_5G12780)"/>
    <property type="match status" value="1"/>
</dbReference>
<evidence type="ECO:0000256" key="3">
    <source>
        <dbReference type="SAM" id="MobiDB-lite"/>
    </source>
</evidence>
<evidence type="ECO:0000313" key="5">
    <source>
        <dbReference type="EMBL" id="KAJ4244614.1"/>
    </source>
</evidence>
<dbReference type="OrthoDB" id="540004at2759"/>
<keyword evidence="4" id="KW-0472">Membrane</keyword>
<organism evidence="5 6">
    <name type="scientific">Fusarium torreyae</name>
    <dbReference type="NCBI Taxonomy" id="1237075"/>
    <lineage>
        <taxon>Eukaryota</taxon>
        <taxon>Fungi</taxon>
        <taxon>Dikarya</taxon>
        <taxon>Ascomycota</taxon>
        <taxon>Pezizomycotina</taxon>
        <taxon>Sordariomycetes</taxon>
        <taxon>Hypocreomycetidae</taxon>
        <taxon>Hypocreales</taxon>
        <taxon>Nectriaceae</taxon>
        <taxon>Fusarium</taxon>
    </lineage>
</organism>
<dbReference type="InterPro" id="IPR015915">
    <property type="entry name" value="Kelch-typ_b-propeller"/>
</dbReference>
<evidence type="ECO:0000313" key="6">
    <source>
        <dbReference type="Proteomes" id="UP001152049"/>
    </source>
</evidence>
<feature type="compositionally biased region" description="Low complexity" evidence="3">
    <location>
        <begin position="355"/>
        <end position="372"/>
    </location>
</feature>
<dbReference type="GO" id="GO:0019760">
    <property type="term" value="P:glucosinolate metabolic process"/>
    <property type="evidence" value="ECO:0007669"/>
    <property type="project" value="UniProtKB-ARBA"/>
</dbReference>
<evidence type="ECO:0000256" key="4">
    <source>
        <dbReference type="SAM" id="Phobius"/>
    </source>
</evidence>
<dbReference type="Gene3D" id="2.120.10.80">
    <property type="entry name" value="Kelch-type beta propeller"/>
    <property type="match status" value="1"/>
</dbReference>
<dbReference type="EMBL" id="JAOQAZ010000050">
    <property type="protein sequence ID" value="KAJ4244614.1"/>
    <property type="molecule type" value="Genomic_DNA"/>
</dbReference>
<proteinExistence type="predicted"/>
<evidence type="ECO:0000256" key="1">
    <source>
        <dbReference type="ARBA" id="ARBA00022737"/>
    </source>
</evidence>
<feature type="compositionally biased region" description="Polar residues" evidence="3">
    <location>
        <begin position="529"/>
        <end position="548"/>
    </location>
</feature>
<dbReference type="Pfam" id="PF24681">
    <property type="entry name" value="Kelch_KLHDC2_KLHL20_DRC7"/>
    <property type="match status" value="1"/>
</dbReference>
<dbReference type="AlphaFoldDB" id="A0A9W8V7U6"/>
<dbReference type="PANTHER" id="PTHR47435">
    <property type="entry name" value="KELCH REPEAT PROTEIN (AFU_ORTHOLOGUE AFUA_5G12780)"/>
    <property type="match status" value="1"/>
</dbReference>
<dbReference type="InterPro" id="IPR011043">
    <property type="entry name" value="Gal_Oxase/kelch_b-propeller"/>
</dbReference>
<gene>
    <name evidence="5" type="ORF">NW762_014470</name>
</gene>
<comment type="caution">
    <text evidence="5">The sequence shown here is derived from an EMBL/GenBank/DDBJ whole genome shotgun (WGS) entry which is preliminary data.</text>
</comment>
<keyword evidence="4" id="KW-1133">Transmembrane helix</keyword>
<reference evidence="5" key="1">
    <citation type="submission" date="2022-09" db="EMBL/GenBank/DDBJ databases">
        <title>Fusarium specimens isolated from Avocado Roots.</title>
        <authorList>
            <person name="Stajich J."/>
            <person name="Roper C."/>
            <person name="Heimlech-Rivalta G."/>
        </authorList>
    </citation>
    <scope>NUCLEOTIDE SEQUENCE</scope>
    <source>
        <strain evidence="5">CF00136</strain>
    </source>
</reference>
<protein>
    <recommendedName>
        <fullName evidence="7">Kelch repeat-containing protein</fullName>
    </recommendedName>
</protein>
<keyword evidence="6" id="KW-1185">Reference proteome</keyword>